<dbReference type="RefSeq" id="WP_258295390.1">
    <property type="nucleotide sequence ID" value="NZ_JANKJG010000010.1"/>
</dbReference>
<comment type="caution">
    <text evidence="2">The sequence shown here is derived from an EMBL/GenBank/DDBJ whole genome shotgun (WGS) entry which is preliminary data.</text>
</comment>
<keyword evidence="3" id="KW-1185">Reference proteome</keyword>
<protein>
    <recommendedName>
        <fullName evidence="4">Class II flagellar assembly regulator</fullName>
    </recommendedName>
</protein>
<dbReference type="Proteomes" id="UP001165396">
    <property type="component" value="Unassembled WGS sequence"/>
</dbReference>
<feature type="region of interest" description="Disordered" evidence="1">
    <location>
        <begin position="1"/>
        <end position="39"/>
    </location>
</feature>
<sequence>MTDNERKSTALAGRDSNGRFASGSGNIGRPKGSRNRVSQKAMQEIKNMSFDALRVLKENLDRNDTKAAIFVLEKILPNQRTVELDGADVGSIVSALIDGTVSPDEARTISMSIARLKEIDEMDVLEERLAQIEELLKG</sequence>
<dbReference type="EMBL" id="JANKJG010000010">
    <property type="protein sequence ID" value="MCR8827621.1"/>
    <property type="molecule type" value="Genomic_DNA"/>
</dbReference>
<evidence type="ECO:0000313" key="3">
    <source>
        <dbReference type="Proteomes" id="UP001165396"/>
    </source>
</evidence>
<gene>
    <name evidence="2" type="ORF">NTA49_13845</name>
</gene>
<evidence type="ECO:0000256" key="1">
    <source>
        <dbReference type="SAM" id="MobiDB-lite"/>
    </source>
</evidence>
<proteinExistence type="predicted"/>
<organism evidence="2 3">
    <name type="scientific">Pseudosulfitobacter koreensis</name>
    <dbReference type="NCBI Taxonomy" id="2968472"/>
    <lineage>
        <taxon>Bacteria</taxon>
        <taxon>Pseudomonadati</taxon>
        <taxon>Pseudomonadota</taxon>
        <taxon>Alphaproteobacteria</taxon>
        <taxon>Rhodobacterales</taxon>
        <taxon>Roseobacteraceae</taxon>
        <taxon>Pseudosulfitobacter</taxon>
    </lineage>
</organism>
<evidence type="ECO:0008006" key="4">
    <source>
        <dbReference type="Google" id="ProtNLM"/>
    </source>
</evidence>
<accession>A0ABT1Z3A7</accession>
<name>A0ABT1Z3A7_9RHOB</name>
<reference evidence="2" key="1">
    <citation type="submission" date="2022-07" db="EMBL/GenBank/DDBJ databases">
        <title>Pseudosulfitobacter sp. strain AP-MA-4, whole genome sequence.</title>
        <authorList>
            <person name="Jiang Y."/>
        </authorList>
    </citation>
    <scope>NUCLEOTIDE SEQUENCE</scope>
    <source>
        <strain evidence="2">AP-MA-4</strain>
    </source>
</reference>
<evidence type="ECO:0000313" key="2">
    <source>
        <dbReference type="EMBL" id="MCR8827621.1"/>
    </source>
</evidence>